<reference evidence="3" key="1">
    <citation type="submission" date="2018-04" db="EMBL/GenBank/DDBJ databases">
        <authorList>
            <person name="Lucker S."/>
            <person name="Sakoula D."/>
        </authorList>
    </citation>
    <scope>NUCLEOTIDE SEQUENCE [LARGE SCALE GENOMIC DNA]</scope>
</reference>
<dbReference type="AlphaFoldDB" id="A0A330LAS0"/>
<evidence type="ECO:0000313" key="2">
    <source>
        <dbReference type="EMBL" id="SPP66002.1"/>
    </source>
</evidence>
<feature type="region of interest" description="Disordered" evidence="1">
    <location>
        <begin position="17"/>
        <end position="37"/>
    </location>
</feature>
<gene>
    <name evidence="2" type="ORF">NITLEN_50042</name>
</gene>
<evidence type="ECO:0000256" key="1">
    <source>
        <dbReference type="SAM" id="MobiDB-lite"/>
    </source>
</evidence>
<sequence length="37" mass="3864">MVLTVVPNIEVLWLDQLSGPPPRNGQSSVAALANGGY</sequence>
<organism evidence="2 3">
    <name type="scientific">Nitrospira lenta</name>
    <dbReference type="NCBI Taxonomy" id="1436998"/>
    <lineage>
        <taxon>Bacteria</taxon>
        <taxon>Pseudomonadati</taxon>
        <taxon>Nitrospirota</taxon>
        <taxon>Nitrospiria</taxon>
        <taxon>Nitrospirales</taxon>
        <taxon>Nitrospiraceae</taxon>
        <taxon>Nitrospira</taxon>
    </lineage>
</organism>
<keyword evidence="3" id="KW-1185">Reference proteome</keyword>
<proteinExistence type="predicted"/>
<dbReference type="InParanoid" id="A0A330LAS0"/>
<name>A0A330LAS0_9BACT</name>
<dbReference type="Proteomes" id="UP000248168">
    <property type="component" value="Unassembled WGS sequence"/>
</dbReference>
<evidence type="ECO:0000313" key="3">
    <source>
        <dbReference type="Proteomes" id="UP000248168"/>
    </source>
</evidence>
<protein>
    <submittedName>
        <fullName evidence="2">Uncharacterized protein</fullName>
    </submittedName>
</protein>
<dbReference type="EMBL" id="OUNR01000018">
    <property type="protein sequence ID" value="SPP66002.1"/>
    <property type="molecule type" value="Genomic_DNA"/>
</dbReference>
<accession>A0A330LAS0</accession>